<feature type="domain" description="PPM-type phosphatase" evidence="2">
    <location>
        <begin position="83"/>
        <end position="165"/>
    </location>
</feature>
<dbReference type="AlphaFoldDB" id="A0A7J5D545"/>
<sequence>MRWRCDDGAGRRARGCRPAPWRTPSGRSARRPTDGRPARKSRRSCAGASAGPPRWTCCPRTCRPGAPASHDRATARARPPVPPPVGPPLGGYQQVVRRLSPDDTLVMFTDGLAERRGEDIDESLARPAALRLPPGAGVDDLLDEVLVELDARHAEDDVAVPAARIRPRHQPA</sequence>
<evidence type="ECO:0000313" key="3">
    <source>
        <dbReference type="EMBL" id="KAB1978983.1"/>
    </source>
</evidence>
<name>A0A7J5D545_9ACTN</name>
<feature type="compositionally biased region" description="Basic and acidic residues" evidence="1">
    <location>
        <begin position="1"/>
        <end position="10"/>
    </location>
</feature>
<dbReference type="InterPro" id="IPR001932">
    <property type="entry name" value="PPM-type_phosphatase-like_dom"/>
</dbReference>
<dbReference type="Gene3D" id="3.60.40.10">
    <property type="entry name" value="PPM-type phosphatase domain"/>
    <property type="match status" value="1"/>
</dbReference>
<evidence type="ECO:0000256" key="1">
    <source>
        <dbReference type="SAM" id="MobiDB-lite"/>
    </source>
</evidence>
<feature type="region of interest" description="Disordered" evidence="1">
    <location>
        <begin position="1"/>
        <end position="90"/>
    </location>
</feature>
<evidence type="ECO:0000313" key="4">
    <source>
        <dbReference type="Proteomes" id="UP000442990"/>
    </source>
</evidence>
<accession>A0A7J5D545</accession>
<organism evidence="3 4">
    <name type="scientific">Streptomyces triticiradicis</name>
    <dbReference type="NCBI Taxonomy" id="2651189"/>
    <lineage>
        <taxon>Bacteria</taxon>
        <taxon>Bacillati</taxon>
        <taxon>Actinomycetota</taxon>
        <taxon>Actinomycetes</taxon>
        <taxon>Kitasatosporales</taxon>
        <taxon>Streptomycetaceae</taxon>
        <taxon>Streptomyces</taxon>
    </lineage>
</organism>
<keyword evidence="4" id="KW-1185">Reference proteome</keyword>
<dbReference type="InterPro" id="IPR036457">
    <property type="entry name" value="PPM-type-like_dom_sf"/>
</dbReference>
<dbReference type="EMBL" id="WBKG01000046">
    <property type="protein sequence ID" value="KAB1978983.1"/>
    <property type="molecule type" value="Genomic_DNA"/>
</dbReference>
<dbReference type="Pfam" id="PF07228">
    <property type="entry name" value="SpoIIE"/>
    <property type="match status" value="1"/>
</dbReference>
<gene>
    <name evidence="3" type="ORF">F8144_37520</name>
</gene>
<comment type="caution">
    <text evidence="3">The sequence shown here is derived from an EMBL/GenBank/DDBJ whole genome shotgun (WGS) entry which is preliminary data.</text>
</comment>
<protein>
    <submittedName>
        <fullName evidence="3">SpoIIE family protein phosphatase</fullName>
    </submittedName>
</protein>
<evidence type="ECO:0000259" key="2">
    <source>
        <dbReference type="Pfam" id="PF07228"/>
    </source>
</evidence>
<proteinExistence type="predicted"/>
<dbReference type="Proteomes" id="UP000442990">
    <property type="component" value="Unassembled WGS sequence"/>
</dbReference>
<reference evidence="3 4" key="1">
    <citation type="submission" date="2019-09" db="EMBL/GenBank/DDBJ databases">
        <title>Isolation and identification of active actinomycetes.</title>
        <authorList>
            <person name="Yu Z."/>
            <person name="Han C."/>
            <person name="Yu B."/>
        </authorList>
    </citation>
    <scope>NUCLEOTIDE SEQUENCE [LARGE SCALE GENOMIC DNA]</scope>
    <source>
        <strain evidence="3 4">NEAU-H2</strain>
    </source>
</reference>